<name>A0AAV4T8J2_9ARAC</name>
<evidence type="ECO:0000313" key="2">
    <source>
        <dbReference type="Proteomes" id="UP001054837"/>
    </source>
</evidence>
<proteinExistence type="predicted"/>
<comment type="caution">
    <text evidence="1">The sequence shown here is derived from an EMBL/GenBank/DDBJ whole genome shotgun (WGS) entry which is preliminary data.</text>
</comment>
<organism evidence="1 2">
    <name type="scientific">Caerostris darwini</name>
    <dbReference type="NCBI Taxonomy" id="1538125"/>
    <lineage>
        <taxon>Eukaryota</taxon>
        <taxon>Metazoa</taxon>
        <taxon>Ecdysozoa</taxon>
        <taxon>Arthropoda</taxon>
        <taxon>Chelicerata</taxon>
        <taxon>Arachnida</taxon>
        <taxon>Araneae</taxon>
        <taxon>Araneomorphae</taxon>
        <taxon>Entelegynae</taxon>
        <taxon>Araneoidea</taxon>
        <taxon>Araneidae</taxon>
        <taxon>Caerostris</taxon>
    </lineage>
</organism>
<dbReference type="Proteomes" id="UP001054837">
    <property type="component" value="Unassembled WGS sequence"/>
</dbReference>
<gene>
    <name evidence="1" type="ORF">CDAR_566251</name>
</gene>
<protein>
    <submittedName>
        <fullName evidence="1">Uncharacterized protein</fullName>
    </submittedName>
</protein>
<keyword evidence="2" id="KW-1185">Reference proteome</keyword>
<dbReference type="EMBL" id="BPLQ01009224">
    <property type="protein sequence ID" value="GIY42570.1"/>
    <property type="molecule type" value="Genomic_DNA"/>
</dbReference>
<sequence length="104" mass="12293">MRIGGSNFEQKFDLKSISVRCVMNSGREERTYNTSVMPLRKKRAYVTFLLIKSIIDRTYLRLTFDSDLPTYRLRREIDITVSDILILTVTFGKRVELYLYSKDI</sequence>
<evidence type="ECO:0000313" key="1">
    <source>
        <dbReference type="EMBL" id="GIY42570.1"/>
    </source>
</evidence>
<reference evidence="1 2" key="1">
    <citation type="submission" date="2021-06" db="EMBL/GenBank/DDBJ databases">
        <title>Caerostris darwini draft genome.</title>
        <authorList>
            <person name="Kono N."/>
            <person name="Arakawa K."/>
        </authorList>
    </citation>
    <scope>NUCLEOTIDE SEQUENCE [LARGE SCALE GENOMIC DNA]</scope>
</reference>
<accession>A0AAV4T8J2</accession>
<dbReference type="AlphaFoldDB" id="A0AAV4T8J2"/>